<keyword evidence="7" id="KW-1185">Reference proteome</keyword>
<dbReference type="SUPFAM" id="SSF53822">
    <property type="entry name" value="Periplasmic binding protein-like I"/>
    <property type="match status" value="1"/>
</dbReference>
<evidence type="ECO:0000256" key="1">
    <source>
        <dbReference type="ARBA" id="ARBA00004196"/>
    </source>
</evidence>
<comment type="subcellular location">
    <subcellularLocation>
        <location evidence="1">Cell envelope</location>
    </subcellularLocation>
</comment>
<feature type="signal peptide" evidence="4">
    <location>
        <begin position="1"/>
        <end position="24"/>
    </location>
</feature>
<sequence length="340" mass="34455">MRRVPSRRLAAAAVAASLCLVASACSDDSSSSGGSDGDVAAVIKGLDNPFFQQMEAGIDAGGEEGGFSVDVQAAADITDTTGQLDKLNVVAGKDPGCVIVNPIDGTNLVQGLAQLAAKDIPIVNIDSPVDADAAAEADATPATYIGTDNTEAGRMGGEHMLTLLPDGGKVALVGGIAGDVTSNARLDGFTEAVGDGVEIVQTVSANWSRDEALTQATTLLRANEDLAGFFVANDDMALGVARAVSDVGRTGEVEIISVDGVEDGLNGVKDGGISAVVAQYPYAIGEMGVNACRAAMDGQDLPENVTAPIALVTADNVDQALDAAPAPFEDYEDPFADLLD</sequence>
<feature type="chain" id="PRO_5026962623" evidence="4">
    <location>
        <begin position="25"/>
        <end position="340"/>
    </location>
</feature>
<dbReference type="GO" id="GO:0030246">
    <property type="term" value="F:carbohydrate binding"/>
    <property type="evidence" value="ECO:0007669"/>
    <property type="project" value="UniProtKB-ARBA"/>
</dbReference>
<feature type="domain" description="Periplasmic binding protein" evidence="5">
    <location>
        <begin position="40"/>
        <end position="299"/>
    </location>
</feature>
<dbReference type="PROSITE" id="PS51257">
    <property type="entry name" value="PROKAR_LIPOPROTEIN"/>
    <property type="match status" value="1"/>
</dbReference>
<dbReference type="PANTHER" id="PTHR46847">
    <property type="entry name" value="D-ALLOSE-BINDING PERIPLASMIC PROTEIN-RELATED"/>
    <property type="match status" value="1"/>
</dbReference>
<evidence type="ECO:0000313" key="7">
    <source>
        <dbReference type="Proteomes" id="UP000468687"/>
    </source>
</evidence>
<dbReference type="RefSeq" id="WP_163772734.1">
    <property type="nucleotide sequence ID" value="NZ_JAAGXA010000008.1"/>
</dbReference>
<evidence type="ECO:0000256" key="3">
    <source>
        <dbReference type="ARBA" id="ARBA00022729"/>
    </source>
</evidence>
<evidence type="ECO:0000256" key="4">
    <source>
        <dbReference type="SAM" id="SignalP"/>
    </source>
</evidence>
<evidence type="ECO:0000259" key="5">
    <source>
        <dbReference type="Pfam" id="PF13407"/>
    </source>
</evidence>
<dbReference type="Gene3D" id="3.40.50.2300">
    <property type="match status" value="2"/>
</dbReference>
<organism evidence="6 7">
    <name type="scientific">Nocardioides zeae</name>
    <dbReference type="NCBI Taxonomy" id="1457234"/>
    <lineage>
        <taxon>Bacteria</taxon>
        <taxon>Bacillati</taxon>
        <taxon>Actinomycetota</taxon>
        <taxon>Actinomycetes</taxon>
        <taxon>Propionibacteriales</taxon>
        <taxon>Nocardioidaceae</taxon>
        <taxon>Nocardioides</taxon>
    </lineage>
</organism>
<dbReference type="AlphaFoldDB" id="A0A6P0HKJ4"/>
<dbReference type="Proteomes" id="UP000468687">
    <property type="component" value="Unassembled WGS sequence"/>
</dbReference>
<dbReference type="InterPro" id="IPR028082">
    <property type="entry name" value="Peripla_BP_I"/>
</dbReference>
<dbReference type="PANTHER" id="PTHR46847:SF1">
    <property type="entry name" value="D-ALLOSE-BINDING PERIPLASMIC PROTEIN-RELATED"/>
    <property type="match status" value="1"/>
</dbReference>
<accession>A0A6P0HKJ4</accession>
<dbReference type="EMBL" id="JAAGXA010000008">
    <property type="protein sequence ID" value="NEN79202.1"/>
    <property type="molecule type" value="Genomic_DNA"/>
</dbReference>
<comment type="caution">
    <text evidence="6">The sequence shown here is derived from an EMBL/GenBank/DDBJ whole genome shotgun (WGS) entry which is preliminary data.</text>
</comment>
<dbReference type="GO" id="GO:0030313">
    <property type="term" value="C:cell envelope"/>
    <property type="evidence" value="ECO:0007669"/>
    <property type="project" value="UniProtKB-SubCell"/>
</dbReference>
<dbReference type="InterPro" id="IPR025997">
    <property type="entry name" value="SBP_2_dom"/>
</dbReference>
<reference evidence="6 7" key="1">
    <citation type="journal article" date="2014" name="Int. J. Syst. Evol. Microbiol.">
        <title>Nocardioides zeae sp. nov., isolated from the stem of Zea mays.</title>
        <authorList>
            <person name="Glaeser S.P."/>
            <person name="McInroy J.A."/>
            <person name="Busse H.J."/>
            <person name="Kampfer P."/>
        </authorList>
    </citation>
    <scope>NUCLEOTIDE SEQUENCE [LARGE SCALE GENOMIC DNA]</scope>
    <source>
        <strain evidence="6 7">JCM 30728</strain>
    </source>
</reference>
<comment type="similarity">
    <text evidence="2">Belongs to the bacterial solute-binding protein 2 family.</text>
</comment>
<evidence type="ECO:0000313" key="6">
    <source>
        <dbReference type="EMBL" id="NEN79202.1"/>
    </source>
</evidence>
<keyword evidence="3 4" id="KW-0732">Signal</keyword>
<dbReference type="Pfam" id="PF13407">
    <property type="entry name" value="Peripla_BP_4"/>
    <property type="match status" value="1"/>
</dbReference>
<proteinExistence type="inferred from homology"/>
<protein>
    <submittedName>
        <fullName evidence="6">Sugar ABC transporter substrate-binding protein</fullName>
    </submittedName>
</protein>
<name>A0A6P0HKJ4_9ACTN</name>
<gene>
    <name evidence="6" type="ORF">G3T38_13035</name>
</gene>
<evidence type="ECO:0000256" key="2">
    <source>
        <dbReference type="ARBA" id="ARBA00007639"/>
    </source>
</evidence>